<keyword evidence="8" id="KW-1185">Reference proteome</keyword>
<dbReference type="InterPro" id="IPR003033">
    <property type="entry name" value="SCP2_sterol-bd_dom"/>
</dbReference>
<evidence type="ECO:0000313" key="7">
    <source>
        <dbReference type="EMBL" id="BBO70865.1"/>
    </source>
</evidence>
<keyword evidence="2" id="KW-0436">Ligase</keyword>
<dbReference type="InterPro" id="IPR020845">
    <property type="entry name" value="AMP-binding_CS"/>
</dbReference>
<reference evidence="7 8" key="1">
    <citation type="submission" date="2019-11" db="EMBL/GenBank/DDBJ databases">
        <title>Comparative genomics of hydrocarbon-degrading Desulfosarcina strains.</title>
        <authorList>
            <person name="Watanabe M."/>
            <person name="Kojima H."/>
            <person name="Fukui M."/>
        </authorList>
    </citation>
    <scope>NUCLEOTIDE SEQUENCE [LARGE SCALE GENOMIC DNA]</scope>
    <source>
        <strain evidence="7 8">PL12</strain>
    </source>
</reference>
<dbReference type="RefSeq" id="WP_155318776.1">
    <property type="nucleotide sequence ID" value="NZ_AP021874.1"/>
</dbReference>
<feature type="domain" description="AMP-binding enzyme C-terminal" evidence="6">
    <location>
        <begin position="416"/>
        <end position="491"/>
    </location>
</feature>
<dbReference type="SUPFAM" id="SSF55718">
    <property type="entry name" value="SCP-like"/>
    <property type="match status" value="2"/>
</dbReference>
<dbReference type="Gene3D" id="3.40.50.12780">
    <property type="entry name" value="N-terminal domain of ligase-like"/>
    <property type="match status" value="1"/>
</dbReference>
<dbReference type="KEGG" id="dalk:DSCA_47950"/>
<evidence type="ECO:0000313" key="8">
    <source>
        <dbReference type="Proteomes" id="UP000427906"/>
    </source>
</evidence>
<dbReference type="InterPro" id="IPR042099">
    <property type="entry name" value="ANL_N_sf"/>
</dbReference>
<organism evidence="7 8">
    <name type="scientific">Desulfosarcina alkanivorans</name>
    <dbReference type="NCBI Taxonomy" id="571177"/>
    <lineage>
        <taxon>Bacteria</taxon>
        <taxon>Pseudomonadati</taxon>
        <taxon>Thermodesulfobacteriota</taxon>
        <taxon>Desulfobacteria</taxon>
        <taxon>Desulfobacterales</taxon>
        <taxon>Desulfosarcinaceae</taxon>
        <taxon>Desulfosarcina</taxon>
    </lineage>
</organism>
<dbReference type="SUPFAM" id="SSF56801">
    <property type="entry name" value="Acetyl-CoA synthetase-like"/>
    <property type="match status" value="1"/>
</dbReference>
<dbReference type="PANTHER" id="PTHR43201">
    <property type="entry name" value="ACYL-COA SYNTHETASE"/>
    <property type="match status" value="1"/>
</dbReference>
<dbReference type="Gene3D" id="3.30.1050.10">
    <property type="entry name" value="SCP2 sterol-binding domain"/>
    <property type="match status" value="2"/>
</dbReference>
<dbReference type="InterPro" id="IPR045851">
    <property type="entry name" value="AMP-bd_C_sf"/>
</dbReference>
<evidence type="ECO:0000259" key="5">
    <source>
        <dbReference type="Pfam" id="PF12172"/>
    </source>
</evidence>
<evidence type="ECO:0000256" key="2">
    <source>
        <dbReference type="ARBA" id="ARBA00022598"/>
    </source>
</evidence>
<dbReference type="InterPro" id="IPR000873">
    <property type="entry name" value="AMP-dep_synth/lig_dom"/>
</dbReference>
<dbReference type="PANTHER" id="PTHR43201:SF5">
    <property type="entry name" value="MEDIUM-CHAIN ACYL-COA LIGASE ACSF2, MITOCHONDRIAL"/>
    <property type="match status" value="1"/>
</dbReference>
<evidence type="ECO:0000259" key="4">
    <source>
        <dbReference type="Pfam" id="PF02036"/>
    </source>
</evidence>
<dbReference type="InterPro" id="IPR022002">
    <property type="entry name" value="ChsH2_Znr"/>
</dbReference>
<dbReference type="Gene3D" id="3.30.300.30">
    <property type="match status" value="1"/>
</dbReference>
<dbReference type="GO" id="GO:0031956">
    <property type="term" value="F:medium-chain fatty acid-CoA ligase activity"/>
    <property type="evidence" value="ECO:0007669"/>
    <property type="project" value="TreeGrafter"/>
</dbReference>
<dbReference type="PROSITE" id="PS00455">
    <property type="entry name" value="AMP_BINDING"/>
    <property type="match status" value="1"/>
</dbReference>
<dbReference type="Pfam" id="PF00501">
    <property type="entry name" value="AMP-binding"/>
    <property type="match status" value="1"/>
</dbReference>
<dbReference type="InterPro" id="IPR025110">
    <property type="entry name" value="AMP-bd_C"/>
</dbReference>
<dbReference type="AlphaFoldDB" id="A0A5K7YRC2"/>
<feature type="domain" description="AMP-dependent synthetase/ligase" evidence="3">
    <location>
        <begin position="8"/>
        <end position="366"/>
    </location>
</feature>
<gene>
    <name evidence="7" type="ORF">DSCA_47950</name>
</gene>
<dbReference type="GO" id="GO:0006631">
    <property type="term" value="P:fatty acid metabolic process"/>
    <property type="evidence" value="ECO:0007669"/>
    <property type="project" value="TreeGrafter"/>
</dbReference>
<dbReference type="EMBL" id="AP021874">
    <property type="protein sequence ID" value="BBO70865.1"/>
    <property type="molecule type" value="Genomic_DNA"/>
</dbReference>
<dbReference type="InterPro" id="IPR036527">
    <property type="entry name" value="SCP2_sterol-bd_dom_sf"/>
</dbReference>
<proteinExistence type="inferred from homology"/>
<dbReference type="NCBIfam" id="NF004837">
    <property type="entry name" value="PRK06187.1"/>
    <property type="match status" value="1"/>
</dbReference>
<evidence type="ECO:0000256" key="1">
    <source>
        <dbReference type="ARBA" id="ARBA00006432"/>
    </source>
</evidence>
<name>A0A5K7YRC2_9BACT</name>
<comment type="similarity">
    <text evidence="1">Belongs to the ATP-dependent AMP-binding enzyme family.</text>
</comment>
<evidence type="ECO:0008006" key="9">
    <source>
        <dbReference type="Google" id="ProtNLM"/>
    </source>
</evidence>
<dbReference type="Gene3D" id="6.10.30.10">
    <property type="match status" value="1"/>
</dbReference>
<protein>
    <recommendedName>
        <fullName evidence="9">Long-chain-fatty-acid--CoA ligase</fullName>
    </recommendedName>
</protein>
<accession>A0A5K7YRC2</accession>
<dbReference type="OrthoDB" id="9803968at2"/>
<feature type="domain" description="ChsH2 rubredoxin-like zinc ribbon" evidence="5">
    <location>
        <begin position="771"/>
        <end position="802"/>
    </location>
</feature>
<evidence type="ECO:0000259" key="3">
    <source>
        <dbReference type="Pfam" id="PF00501"/>
    </source>
</evidence>
<feature type="domain" description="SCP2" evidence="4">
    <location>
        <begin position="643"/>
        <end position="729"/>
    </location>
</feature>
<dbReference type="Pfam" id="PF12172">
    <property type="entry name" value="zf-ChsH2"/>
    <property type="match status" value="1"/>
</dbReference>
<dbReference type="Proteomes" id="UP000427906">
    <property type="component" value="Chromosome"/>
</dbReference>
<dbReference type="SUPFAM" id="SSF50249">
    <property type="entry name" value="Nucleic acid-binding proteins"/>
    <property type="match status" value="1"/>
</dbReference>
<dbReference type="InterPro" id="IPR012340">
    <property type="entry name" value="NA-bd_OB-fold"/>
</dbReference>
<feature type="domain" description="SCP2" evidence="4">
    <location>
        <begin position="529"/>
        <end position="616"/>
    </location>
</feature>
<dbReference type="Pfam" id="PF13193">
    <property type="entry name" value="AMP-binding_C"/>
    <property type="match status" value="1"/>
</dbReference>
<dbReference type="Pfam" id="PF02036">
    <property type="entry name" value="SCP2"/>
    <property type="match status" value="2"/>
</dbReference>
<sequence length="894" mass="97943">MNLGTYLDTAVERYTDLPYLQFYDQTVTYGDFGRQVNILANALKGRGFEKGDFIHVLVQNSPQTLVAYFAIQKIGAVAGPVNGWWKAPEVQYLLNDSRGRGLIIEDQYLPILDEIKGRCPHLEKIIEVGEKPRPEHIDFAALLAEGTETPVACESEDADTAYIFYTSGTTGNPKGVLLSHRNVLADVDGVTRALNLEEKMTALICLPLFHVNAMLSCTFSLGIGLQIVLRRQFSASEFWEVVDRHKVNFWSAVPAVYQILLSDPTRQKYDLSSLQFGICGAAPLTEETMKNFQEAFGIPIVEGYGLTEATCVSTINPRDRVRKIGSIGLPLPGQDVKILAEDGSECPRGESGEICIGGDVVMKGYFNRPGETSETLAEGYLHTGDVGIMDEDGYIFIVDRIKDMIIRGGENIYPKEIDNLLATHPMIQEAATVGVPDDTMGEEVKVFVIPLDDGLTEQDVIDFCKKHLATFKVPRYVEILEDDFPRSPIGKVLKKELRKWGLTPRPKKARASQATVADIFGTMESRVNSEGVAGVTANYGYILTGSGGGEWTVCVADGDVQVRDGLHDPAVTTTCAAKDWIAITLGKLDGMTAFTSGKLKVAGDMGLLTKATRFFKKYTPPQPAPAVTVADIFGTMESRVNPEGVAGITADYGYIITGSGGGAYTVCVADGDVKVRDGLHDPAVTTTCSAKDWIAITLGKLDGMTAFTSGRLKVEGDMGLLTKATRFFKKYTPPGPAGPEEEKEELLRLSQVLSIPQRFATGPVMGKFLKAFKEKKILANRCPACGRLQLPPREVCAECKVRADQWVEVGPEGVIATPDITYYASPDPLTGESRETPYISAHFLLDGCKGHETLWHELVTDDFSKVRRGVRVRPVWNQKRIGAITDIRYFEIVE</sequence>
<evidence type="ECO:0000259" key="6">
    <source>
        <dbReference type="Pfam" id="PF13193"/>
    </source>
</evidence>